<keyword evidence="3" id="KW-1185">Reference proteome</keyword>
<reference evidence="2 3" key="1">
    <citation type="submission" date="2019-07" db="EMBL/GenBank/DDBJ databases">
        <title>Microlunatus dokdonensis sp. nov. isolated from the rhizospheric soil of the wild plant Elymus tsukushiensis.</title>
        <authorList>
            <person name="Ghim S.-Y."/>
            <person name="Hwang Y.-J."/>
            <person name="Son J.-S."/>
            <person name="Shin J.-H."/>
        </authorList>
    </citation>
    <scope>NUCLEOTIDE SEQUENCE [LARGE SCALE GENOMIC DNA]</scope>
    <source>
        <strain evidence="2 3">KUDC0627</strain>
    </source>
</reference>
<sequence length="232" mass="24483">MAADDLAAVLADRPYPGRVVIVARTPAGLACAYAATGRSEASRQRRIRLTDDGDLRVEPTVGDADDPLRHYRAVRRTDRFFVFSNGTQTDPVADRLAAGEPAAVALEDLEYEGDPPIFTPRITAVVSDDDQVWLGAAHRGSADRASSDTSVTRVGALAAGEGMLLSTYRGPVADPITNTGPVPITSTAATHRELAEQLWAALDTERRVLAAGFVPGDHLADPVLLNAADSAG</sequence>
<dbReference type="OrthoDB" id="2676808at2"/>
<evidence type="ECO:0000313" key="2">
    <source>
        <dbReference type="EMBL" id="QDP97160.1"/>
    </source>
</evidence>
<gene>
    <name evidence="2" type="ORF">FOE78_15595</name>
</gene>
<dbReference type="InterPro" id="IPR036795">
    <property type="entry name" value="IMP_cyclohydrolase-like_sf"/>
</dbReference>
<dbReference type="AlphaFoldDB" id="A0A516Q147"/>
<accession>A0A516Q147</accession>
<dbReference type="EMBL" id="CP041692">
    <property type="protein sequence ID" value="QDP97160.1"/>
    <property type="molecule type" value="Genomic_DNA"/>
</dbReference>
<dbReference type="Proteomes" id="UP000319263">
    <property type="component" value="Chromosome"/>
</dbReference>
<evidence type="ECO:0000259" key="1">
    <source>
        <dbReference type="Pfam" id="PF07826"/>
    </source>
</evidence>
<organism evidence="2 3">
    <name type="scientific">Microlunatus elymi</name>
    <dbReference type="NCBI Taxonomy" id="2596828"/>
    <lineage>
        <taxon>Bacteria</taxon>
        <taxon>Bacillati</taxon>
        <taxon>Actinomycetota</taxon>
        <taxon>Actinomycetes</taxon>
        <taxon>Propionibacteriales</taxon>
        <taxon>Propionibacteriaceae</taxon>
        <taxon>Microlunatus</taxon>
    </lineage>
</organism>
<dbReference type="KEGG" id="mik:FOE78_15595"/>
<dbReference type="Pfam" id="PF07826">
    <property type="entry name" value="IMP_cyclohyd"/>
    <property type="match status" value="1"/>
</dbReference>
<proteinExistence type="predicted"/>
<dbReference type="GO" id="GO:0003937">
    <property type="term" value="F:IMP cyclohydrolase activity"/>
    <property type="evidence" value="ECO:0007669"/>
    <property type="project" value="InterPro"/>
</dbReference>
<protein>
    <recommendedName>
        <fullName evidence="1">Inosine monophosphate cyclohydrolase-like domain-containing protein</fullName>
    </recommendedName>
</protein>
<dbReference type="RefSeq" id="WP_143987121.1">
    <property type="nucleotide sequence ID" value="NZ_CP041692.1"/>
</dbReference>
<evidence type="ECO:0000313" key="3">
    <source>
        <dbReference type="Proteomes" id="UP000319263"/>
    </source>
</evidence>
<dbReference type="Gene3D" id="3.60.20.20">
    <property type="entry name" value="Inosine monophosphate cyclohydrolase-like"/>
    <property type="match status" value="1"/>
</dbReference>
<dbReference type="GO" id="GO:0006188">
    <property type="term" value="P:IMP biosynthetic process"/>
    <property type="evidence" value="ECO:0007669"/>
    <property type="project" value="InterPro"/>
</dbReference>
<dbReference type="InterPro" id="IPR020600">
    <property type="entry name" value="IMP_cyclohydrolase-like"/>
</dbReference>
<dbReference type="SUPFAM" id="SSF75569">
    <property type="entry name" value="Archaeal IMP cyclohydrolase PurO"/>
    <property type="match status" value="1"/>
</dbReference>
<name>A0A516Q147_9ACTN</name>
<feature type="domain" description="Inosine monophosphate cyclohydrolase-like" evidence="1">
    <location>
        <begin position="15"/>
        <end position="213"/>
    </location>
</feature>